<dbReference type="InterPro" id="IPR002481">
    <property type="entry name" value="FUR"/>
</dbReference>
<evidence type="ECO:0000256" key="6">
    <source>
        <dbReference type="ARBA" id="ARBA00023163"/>
    </source>
</evidence>
<evidence type="ECO:0000256" key="2">
    <source>
        <dbReference type="ARBA" id="ARBA00022491"/>
    </source>
</evidence>
<evidence type="ECO:0000313" key="8">
    <source>
        <dbReference type="Proteomes" id="UP000772812"/>
    </source>
</evidence>
<dbReference type="InterPro" id="IPR036388">
    <property type="entry name" value="WH-like_DNA-bd_sf"/>
</dbReference>
<evidence type="ECO:0000256" key="1">
    <source>
        <dbReference type="ARBA" id="ARBA00007957"/>
    </source>
</evidence>
<accession>A0ABS1GI38</accession>
<evidence type="ECO:0000313" key="7">
    <source>
        <dbReference type="EMBL" id="MBK3332575.1"/>
    </source>
</evidence>
<keyword evidence="2" id="KW-0678">Repressor</keyword>
<gene>
    <name evidence="7" type="ORF">GWK41_05805</name>
</gene>
<dbReference type="SUPFAM" id="SSF46785">
    <property type="entry name" value="Winged helix' DNA-binding domain"/>
    <property type="match status" value="1"/>
</dbReference>
<protein>
    <submittedName>
        <fullName evidence="7">Transcriptional repressor</fullName>
    </submittedName>
</protein>
<dbReference type="CDD" id="cd07153">
    <property type="entry name" value="Fur_like"/>
    <property type="match status" value="1"/>
</dbReference>
<keyword evidence="5" id="KW-0238">DNA-binding</keyword>
<comment type="similarity">
    <text evidence="1">Belongs to the Fur family.</text>
</comment>
<dbReference type="EMBL" id="JAACYA010000002">
    <property type="protein sequence ID" value="MBK3332575.1"/>
    <property type="molecule type" value="Genomic_DNA"/>
</dbReference>
<reference evidence="7 8" key="1">
    <citation type="journal article" date="2021" name="Syst. Appl. Microbiol.">
        <title>Persephonella atlantica sp. nov.: How to adapt to physico-chemical gradients in high temperature hydrothermal habitats.</title>
        <authorList>
            <person name="Francois D.X."/>
            <person name="Godfroy A."/>
            <person name="Mathien C."/>
            <person name="Aube J."/>
            <person name="Cathalot C."/>
            <person name="Lesongeur F."/>
            <person name="L'Haridon S."/>
            <person name="Philippon X."/>
            <person name="Roussel E.G."/>
        </authorList>
    </citation>
    <scope>NUCLEOTIDE SEQUENCE [LARGE SCALE GENOMIC DNA]</scope>
    <source>
        <strain evidence="7 8">MO1340</strain>
    </source>
</reference>
<proteinExistence type="inferred from homology"/>
<organism evidence="7 8">
    <name type="scientific">Persephonella atlantica</name>
    <dbReference type="NCBI Taxonomy" id="2699429"/>
    <lineage>
        <taxon>Bacteria</taxon>
        <taxon>Pseudomonadati</taxon>
        <taxon>Aquificota</taxon>
        <taxon>Aquificia</taxon>
        <taxon>Aquificales</taxon>
        <taxon>Hydrogenothermaceae</taxon>
        <taxon>Persephonella</taxon>
    </lineage>
</organism>
<dbReference type="InterPro" id="IPR036390">
    <property type="entry name" value="WH_DNA-bd_sf"/>
</dbReference>
<keyword evidence="6" id="KW-0804">Transcription</keyword>
<dbReference type="PANTHER" id="PTHR33202:SF7">
    <property type="entry name" value="FERRIC UPTAKE REGULATION PROTEIN"/>
    <property type="match status" value="1"/>
</dbReference>
<dbReference type="Proteomes" id="UP000772812">
    <property type="component" value="Unassembled WGS sequence"/>
</dbReference>
<dbReference type="Pfam" id="PF01475">
    <property type="entry name" value="FUR"/>
    <property type="match status" value="1"/>
</dbReference>
<comment type="caution">
    <text evidence="7">The sequence shown here is derived from an EMBL/GenBank/DDBJ whole genome shotgun (WGS) entry which is preliminary data.</text>
</comment>
<evidence type="ECO:0000256" key="4">
    <source>
        <dbReference type="ARBA" id="ARBA00023015"/>
    </source>
</evidence>
<keyword evidence="8" id="KW-1185">Reference proteome</keyword>
<sequence>MGEQKLSIPKGYRKTKQREAILKVLERAEYPINAEQIFMELKNNGIDISLSTIYRNLEMLTKEGLVVKSYMMNEDKARFALPDKKNYLVCEKCGKIVIIDNCPFDKFKEELIEVHGFDITGHSIEVYGVCPECQKKG</sequence>
<dbReference type="PANTHER" id="PTHR33202">
    <property type="entry name" value="ZINC UPTAKE REGULATION PROTEIN"/>
    <property type="match status" value="1"/>
</dbReference>
<dbReference type="Gene3D" id="1.10.10.10">
    <property type="entry name" value="Winged helix-like DNA-binding domain superfamily/Winged helix DNA-binding domain"/>
    <property type="match status" value="1"/>
</dbReference>
<evidence type="ECO:0000256" key="3">
    <source>
        <dbReference type="ARBA" id="ARBA00022833"/>
    </source>
</evidence>
<dbReference type="RefSeq" id="WP_200673997.1">
    <property type="nucleotide sequence ID" value="NZ_JAACYA010000002.1"/>
</dbReference>
<keyword evidence="4" id="KW-0805">Transcription regulation</keyword>
<keyword evidence="3" id="KW-0862">Zinc</keyword>
<dbReference type="Gene3D" id="3.30.1490.190">
    <property type="match status" value="1"/>
</dbReference>
<evidence type="ECO:0000256" key="5">
    <source>
        <dbReference type="ARBA" id="ARBA00023125"/>
    </source>
</evidence>
<name>A0ABS1GI38_9AQUI</name>
<dbReference type="InterPro" id="IPR043135">
    <property type="entry name" value="Fur_C"/>
</dbReference>